<dbReference type="Proteomes" id="UP000185323">
    <property type="component" value="Segment"/>
</dbReference>
<evidence type="ECO:0000313" key="2">
    <source>
        <dbReference type="Proteomes" id="UP000185323"/>
    </source>
</evidence>
<organism evidence="1 2">
    <name type="scientific">Synechococcus phage ACG-2014f_Syn7803C7</name>
    <dbReference type="NCBI Taxonomy" id="2790345"/>
    <lineage>
        <taxon>Viruses</taxon>
        <taxon>Duplodnaviria</taxon>
        <taxon>Heunggongvirae</taxon>
        <taxon>Uroviricota</taxon>
        <taxon>Caudoviricetes</taxon>
        <taxon>Pantevenvirales</taxon>
        <taxon>Kyanoviridae</taxon>
        <taxon>Atlauavirus</taxon>
        <taxon>Atlauavirus acg2014f</taxon>
    </lineage>
</organism>
<reference evidence="1 2" key="1">
    <citation type="submission" date="2013-12" db="EMBL/GenBank/DDBJ databases">
        <title>Ecological redundancy of diverse viral populations within a natural community.</title>
        <authorList>
            <person name="Gregory A.C."/>
            <person name="LaButti K."/>
            <person name="Copeland A."/>
            <person name="Woyke T."/>
            <person name="Sullivan M.B."/>
        </authorList>
    </citation>
    <scope>NUCLEOTIDE SEQUENCE [LARGE SCALE GENOMIC DNA]</scope>
    <source>
        <strain evidence="1">Syn7803C7</strain>
    </source>
</reference>
<name>A0A0E3F0G8_9CAUD</name>
<proteinExistence type="predicted"/>
<dbReference type="KEGG" id="vg:24171914"/>
<keyword evidence="2" id="KW-1185">Reference proteome</keyword>
<dbReference type="EMBL" id="KJ019052">
    <property type="protein sequence ID" value="AIX19952.1"/>
    <property type="molecule type" value="Genomic_DNA"/>
</dbReference>
<sequence>MNTTTINILKSLDILSTLIQAFYEIGYELGTFYRNHLHSHVKFAIEYSGLVIRETYGNRQEYFTKLNNFRNQAGSYFVYSV</sequence>
<evidence type="ECO:0000313" key="1">
    <source>
        <dbReference type="EMBL" id="AIX19952.1"/>
    </source>
</evidence>
<gene>
    <name evidence="1" type="ORF">Syn7803C7_61</name>
</gene>
<accession>A0A0E3F0G8</accession>
<protein>
    <submittedName>
        <fullName evidence="1">Uncharacterized protein</fullName>
    </submittedName>
</protein>